<dbReference type="PROSITE" id="PS00874">
    <property type="entry name" value="T2SP_F"/>
    <property type="match status" value="1"/>
</dbReference>
<proteinExistence type="inferred from homology"/>
<dbReference type="PRINTS" id="PR00812">
    <property type="entry name" value="BCTERIALGSPF"/>
</dbReference>
<keyword evidence="3 9" id="KW-0813">Transport</keyword>
<dbReference type="EMBL" id="CP007128">
    <property type="protein sequence ID" value="AHG91693.1"/>
    <property type="molecule type" value="Genomic_DNA"/>
</dbReference>
<accession>W0RQB3</accession>
<keyword evidence="6 9" id="KW-0812">Transmembrane</keyword>
<dbReference type="OrthoDB" id="9805682at2"/>
<keyword evidence="8 10" id="KW-0472">Membrane</keyword>
<evidence type="ECO:0000256" key="4">
    <source>
        <dbReference type="ARBA" id="ARBA00022475"/>
    </source>
</evidence>
<evidence type="ECO:0000256" key="1">
    <source>
        <dbReference type="ARBA" id="ARBA00004429"/>
    </source>
</evidence>
<gene>
    <name evidence="12" type="ORF">J421_4156</name>
</gene>
<dbReference type="RefSeq" id="WP_025413136.1">
    <property type="nucleotide sequence ID" value="NZ_CP007128.1"/>
</dbReference>
<dbReference type="Gene3D" id="1.20.81.30">
    <property type="entry name" value="Type II secretion system (T2SS), domain F"/>
    <property type="match status" value="2"/>
</dbReference>
<evidence type="ECO:0000259" key="11">
    <source>
        <dbReference type="Pfam" id="PF00482"/>
    </source>
</evidence>
<organism evidence="12 13">
    <name type="scientific">Gemmatirosa kalamazoonensis</name>
    <dbReference type="NCBI Taxonomy" id="861299"/>
    <lineage>
        <taxon>Bacteria</taxon>
        <taxon>Pseudomonadati</taxon>
        <taxon>Gemmatimonadota</taxon>
        <taxon>Gemmatimonadia</taxon>
        <taxon>Gemmatimonadales</taxon>
        <taxon>Gemmatimonadaceae</taxon>
        <taxon>Gemmatirosa</taxon>
    </lineage>
</organism>
<dbReference type="InParanoid" id="W0RQB3"/>
<dbReference type="GO" id="GO:0015628">
    <property type="term" value="P:protein secretion by the type II secretion system"/>
    <property type="evidence" value="ECO:0007669"/>
    <property type="project" value="TreeGrafter"/>
</dbReference>
<evidence type="ECO:0000256" key="6">
    <source>
        <dbReference type="ARBA" id="ARBA00022692"/>
    </source>
</evidence>
<keyword evidence="4" id="KW-1003">Cell membrane</keyword>
<evidence type="ECO:0000256" key="5">
    <source>
        <dbReference type="ARBA" id="ARBA00022519"/>
    </source>
</evidence>
<comment type="subcellular location">
    <subcellularLocation>
        <location evidence="1">Cell inner membrane</location>
        <topology evidence="1">Multi-pass membrane protein</topology>
    </subcellularLocation>
    <subcellularLocation>
        <location evidence="9">Cell membrane</location>
        <topology evidence="9">Multi-pass membrane protein</topology>
    </subcellularLocation>
</comment>
<dbReference type="PANTHER" id="PTHR30012:SF7">
    <property type="entry name" value="PROTEIN TRANSPORT PROTEIN HOFC HOMOLOG"/>
    <property type="match status" value="1"/>
</dbReference>
<dbReference type="PATRIC" id="fig|861299.3.peg.4212"/>
<dbReference type="HOGENOM" id="CLU_035032_2_1_0"/>
<dbReference type="AlphaFoldDB" id="W0RQB3"/>
<evidence type="ECO:0000256" key="10">
    <source>
        <dbReference type="SAM" id="Phobius"/>
    </source>
</evidence>
<name>W0RQB3_9BACT</name>
<feature type="domain" description="Type II secretion system protein GspF" evidence="11">
    <location>
        <begin position="63"/>
        <end position="186"/>
    </location>
</feature>
<evidence type="ECO:0000256" key="2">
    <source>
        <dbReference type="ARBA" id="ARBA00005745"/>
    </source>
</evidence>
<evidence type="ECO:0000256" key="9">
    <source>
        <dbReference type="RuleBase" id="RU003923"/>
    </source>
</evidence>
<feature type="transmembrane region" description="Helical" evidence="10">
    <location>
        <begin position="164"/>
        <end position="185"/>
    </location>
</feature>
<sequence length="397" mass="42733">MPTFAYTARTLGGELKSATLEAPSRDEVVAQLRRQRLVVVKVDEEASRPKPKGKISMRDVVVFTRQFSTMINAGLPLVQALDILSKQTENKALADVTRAVVFEVESGATVSDAMRNHPRAFSDLYTNMVAAGEAGGILDTILMRLATFLEKNDALVRKVKGAMIYPAVIMGVAAIAIVVLLWKVIPVFEKMFASVNLELPLPTQIVVGMSRFVNAYWWAVFGGIAGSVFLIKRYYATKEGQLVIDRLLLKIPVLGDVIRKSSVSRFARTLGTLIASGVSILEGLEITARTSGNRVISDAILASRASIAGGDTIAAPLQKSAVFPPMVISMIAVGEQTGGLDEMLTKIADFYDTEVDAAVSGLLSLLEPIMIVVLGVVVGGMVVAMYLPIFDMINAVQ</sequence>
<feature type="transmembrane region" description="Helical" evidence="10">
    <location>
        <begin position="369"/>
        <end position="389"/>
    </location>
</feature>
<dbReference type="InterPro" id="IPR003004">
    <property type="entry name" value="GspF/PilC"/>
</dbReference>
<dbReference type="InterPro" id="IPR018076">
    <property type="entry name" value="T2SS_GspF_dom"/>
</dbReference>
<evidence type="ECO:0000256" key="8">
    <source>
        <dbReference type="ARBA" id="ARBA00023136"/>
    </source>
</evidence>
<evidence type="ECO:0000256" key="7">
    <source>
        <dbReference type="ARBA" id="ARBA00022989"/>
    </source>
</evidence>
<dbReference type="STRING" id="861299.J421_4156"/>
<dbReference type="FunCoup" id="W0RQB3">
    <property type="interactions" value="175"/>
</dbReference>
<dbReference type="eggNOG" id="COG1459">
    <property type="taxonomic scope" value="Bacteria"/>
</dbReference>
<evidence type="ECO:0000313" key="13">
    <source>
        <dbReference type="Proteomes" id="UP000019151"/>
    </source>
</evidence>
<feature type="domain" description="Type II secretion system protein GspF" evidence="11">
    <location>
        <begin position="266"/>
        <end position="388"/>
    </location>
</feature>
<keyword evidence="13" id="KW-1185">Reference proteome</keyword>
<feature type="transmembrane region" description="Helical" evidence="10">
    <location>
        <begin position="215"/>
        <end position="231"/>
    </location>
</feature>
<evidence type="ECO:0000256" key="3">
    <source>
        <dbReference type="ARBA" id="ARBA00022448"/>
    </source>
</evidence>
<dbReference type="Pfam" id="PF00482">
    <property type="entry name" value="T2SSF"/>
    <property type="match status" value="2"/>
</dbReference>
<comment type="similarity">
    <text evidence="2 9">Belongs to the GSP F family.</text>
</comment>
<keyword evidence="7 10" id="KW-1133">Transmembrane helix</keyword>
<dbReference type="GO" id="GO:0005886">
    <property type="term" value="C:plasma membrane"/>
    <property type="evidence" value="ECO:0007669"/>
    <property type="project" value="UniProtKB-SubCell"/>
</dbReference>
<dbReference type="InterPro" id="IPR042094">
    <property type="entry name" value="T2SS_GspF_sf"/>
</dbReference>
<dbReference type="InterPro" id="IPR001992">
    <property type="entry name" value="T2SS_GspF/T4SS_PilC_CS"/>
</dbReference>
<evidence type="ECO:0000313" key="12">
    <source>
        <dbReference type="EMBL" id="AHG91693.1"/>
    </source>
</evidence>
<dbReference type="Proteomes" id="UP000019151">
    <property type="component" value="Chromosome"/>
</dbReference>
<keyword evidence="5" id="KW-0997">Cell inner membrane</keyword>
<dbReference type="FunFam" id="1.20.81.30:FF:000001">
    <property type="entry name" value="Type II secretion system protein F"/>
    <property type="match status" value="2"/>
</dbReference>
<dbReference type="KEGG" id="gba:J421_4156"/>
<protein>
    <submittedName>
        <fullName evidence="12">Type II secretion system F domain-containing protein</fullName>
    </submittedName>
</protein>
<reference evidence="12 13" key="1">
    <citation type="journal article" date="2014" name="Genome Announc.">
        <title>Genome Sequence and Methylome of Soil Bacterium Gemmatirosa kalamazoonensis KBS708T, a Member of the Rarely Cultivated Gemmatimonadetes Phylum.</title>
        <authorList>
            <person name="Debruyn J.M."/>
            <person name="Radosevich M."/>
            <person name="Wommack K.E."/>
            <person name="Polson S.W."/>
            <person name="Hauser L.J."/>
            <person name="Fawaz M.N."/>
            <person name="Korlach J."/>
            <person name="Tsai Y.C."/>
        </authorList>
    </citation>
    <scope>NUCLEOTIDE SEQUENCE [LARGE SCALE GENOMIC DNA]</scope>
    <source>
        <strain evidence="12 13">KBS708</strain>
    </source>
</reference>
<dbReference type="PANTHER" id="PTHR30012">
    <property type="entry name" value="GENERAL SECRETION PATHWAY PROTEIN"/>
    <property type="match status" value="1"/>
</dbReference>